<dbReference type="InterPro" id="IPR035986">
    <property type="entry name" value="PKD_dom_sf"/>
</dbReference>
<dbReference type="AlphaFoldDB" id="A0A9P8V877"/>
<proteinExistence type="predicted"/>
<feature type="chain" id="PRO_5040400313" description="PKD domain-containing protein" evidence="1">
    <location>
        <begin position="27"/>
        <end position="686"/>
    </location>
</feature>
<feature type="signal peptide" evidence="1">
    <location>
        <begin position="1"/>
        <end position="26"/>
    </location>
</feature>
<dbReference type="EMBL" id="JAGSXJ010000016">
    <property type="protein sequence ID" value="KAH6684840.1"/>
    <property type="molecule type" value="Genomic_DNA"/>
</dbReference>
<keyword evidence="3" id="KW-1185">Reference proteome</keyword>
<reference evidence="2" key="1">
    <citation type="journal article" date="2021" name="Nat. Commun.">
        <title>Genetic determinants of endophytism in the Arabidopsis root mycobiome.</title>
        <authorList>
            <person name="Mesny F."/>
            <person name="Miyauchi S."/>
            <person name="Thiergart T."/>
            <person name="Pickel B."/>
            <person name="Atanasova L."/>
            <person name="Karlsson M."/>
            <person name="Huettel B."/>
            <person name="Barry K.W."/>
            <person name="Haridas S."/>
            <person name="Chen C."/>
            <person name="Bauer D."/>
            <person name="Andreopoulos W."/>
            <person name="Pangilinan J."/>
            <person name="LaButti K."/>
            <person name="Riley R."/>
            <person name="Lipzen A."/>
            <person name="Clum A."/>
            <person name="Drula E."/>
            <person name="Henrissat B."/>
            <person name="Kohler A."/>
            <person name="Grigoriev I.V."/>
            <person name="Martin F.M."/>
            <person name="Hacquard S."/>
        </authorList>
    </citation>
    <scope>NUCLEOTIDE SEQUENCE</scope>
    <source>
        <strain evidence="2">MPI-SDFR-AT-0117</strain>
    </source>
</reference>
<comment type="caution">
    <text evidence="2">The sequence shown here is derived from an EMBL/GenBank/DDBJ whole genome shotgun (WGS) entry which is preliminary data.</text>
</comment>
<evidence type="ECO:0000313" key="2">
    <source>
        <dbReference type="EMBL" id="KAH6684840.1"/>
    </source>
</evidence>
<dbReference type="Proteomes" id="UP000770015">
    <property type="component" value="Unassembled WGS sequence"/>
</dbReference>
<dbReference type="OrthoDB" id="2580675at2759"/>
<gene>
    <name evidence="2" type="ORF">F5X68DRAFT_276910</name>
</gene>
<keyword evidence="1" id="KW-0732">Signal</keyword>
<evidence type="ECO:0008006" key="4">
    <source>
        <dbReference type="Google" id="ProtNLM"/>
    </source>
</evidence>
<evidence type="ECO:0000313" key="3">
    <source>
        <dbReference type="Proteomes" id="UP000770015"/>
    </source>
</evidence>
<evidence type="ECO:0000256" key="1">
    <source>
        <dbReference type="SAM" id="SignalP"/>
    </source>
</evidence>
<protein>
    <recommendedName>
        <fullName evidence="4">PKD domain-containing protein</fullName>
    </recommendedName>
</protein>
<sequence length="686" mass="74151">MKASSFGSRAISIGSIACLALGRVHAAPFETNPTNATECQSTFEGGPFWITPDCVDPVYNTPIFTNDTQETLPAPHRRVSGYFNGTRVDFNIYLPPPELWKGNFFQHVYPLQNSTARPERVAFGIEYGAYTVNVAGVGGYRADAAAAKLSRKIAAEYYHTHCGHIYGYIYGGSGGSFVTAGAVESTSGVWDGGMLLIQGIPMSNPNNFAIRALAGLFLDHKKQGIIDAVSPGGSGDPFEALNENERAVLREASALGIPLSTWETFDNVGRNAVGLQNLVTIMVSSAIRARDPSYPHDFWTLPGYLGTEESALGDAFRNALVSFNSTILSVVAGEDGTPVSVTLDGFQTNTTVLGLEFNVYSGGLVGTISGQLHPDNGTLTIDPTSNSTVLASLEEGALIQVDNRVFLSAHAFYRHQVPPVENGYYGYDILRDSNGQPLYPQRNTLIAPQISRGASGGVSHSGNTTTKVMVLQTLLDYDAWPWHADWYKQRVQASLGDEFDDNYRLYYMESAPHDIESPLYDPPNSARLVPGGGSVEQHLLDLSAWVERDVAPPKGSGYTIDQLSQVHLASDIEDRGGIQAITTLTVGGSNRTEVVVGEAVVFELHIEVPPGTGDVVSTEWDFEGSGIFTALDFGEIGPVVDFNVSHVYEVPGIYFAGVRISSQRDGKVDTPFARVWNLARMRVVVE</sequence>
<name>A0A9P8V877_9PEZI</name>
<organism evidence="2 3">
    <name type="scientific">Plectosphaerella plurivora</name>
    <dbReference type="NCBI Taxonomy" id="936078"/>
    <lineage>
        <taxon>Eukaryota</taxon>
        <taxon>Fungi</taxon>
        <taxon>Dikarya</taxon>
        <taxon>Ascomycota</taxon>
        <taxon>Pezizomycotina</taxon>
        <taxon>Sordariomycetes</taxon>
        <taxon>Hypocreomycetidae</taxon>
        <taxon>Glomerellales</taxon>
        <taxon>Plectosphaerellaceae</taxon>
        <taxon>Plectosphaerella</taxon>
    </lineage>
</organism>
<dbReference type="SUPFAM" id="SSF49299">
    <property type="entry name" value="PKD domain"/>
    <property type="match status" value="1"/>
</dbReference>
<accession>A0A9P8V877</accession>